<evidence type="ECO:0000313" key="1">
    <source>
        <dbReference type="EMBL" id="ELQ76450.1"/>
    </source>
</evidence>
<reference evidence="1 2" key="1">
    <citation type="journal article" date="2012" name="PLoS Pathog.">
        <title>The genome of the obligate intracellular parasite Trachipleistophora hominis: new insights into microsporidian genome dynamics and reductive evolution.</title>
        <authorList>
            <person name="Heinz E."/>
            <person name="Williams T.A."/>
            <person name="Nakjang S."/>
            <person name="Noel C.J."/>
            <person name="Swan D.C."/>
            <person name="Goldberg A.V."/>
            <person name="Harris S.R."/>
            <person name="Weinmaier T."/>
            <person name="Markert S."/>
            <person name="Becher D."/>
            <person name="Bernhardt J."/>
            <person name="Dagan T."/>
            <person name="Hacker C."/>
            <person name="Lucocq J.M."/>
            <person name="Schweder T."/>
            <person name="Rattei T."/>
            <person name="Hall N."/>
            <person name="Hirt R.P."/>
            <person name="Embley T.M."/>
        </authorList>
    </citation>
    <scope>NUCLEOTIDE SEQUENCE [LARGE SCALE GENOMIC DNA]</scope>
</reference>
<protein>
    <submittedName>
        <fullName evidence="1">Uncharacterized protein</fullName>
    </submittedName>
</protein>
<dbReference type="Proteomes" id="UP000011185">
    <property type="component" value="Unassembled WGS sequence"/>
</dbReference>
<dbReference type="VEuPathDB" id="MicrosporidiaDB:THOM_0559"/>
<accession>L7JYQ4</accession>
<sequence>MKEDKAVEERGPPAYQTEKTCKNMGDSILDTKQASGYINDEYLRRINNFCQQISSNSESRTEIRKFFSQHPRAREILRRQVFRSDNYAILRMHLIINMKVDGKVLLHSLKGHNVSEKNCFMIFELYFFRLFDDIEAAKDKFAVLDDCYELFKRAESHAKLKIVEKDWERYEQRKYYEAFIKDRRLDVARMCRKMEKSPEILCRTKRSVDFLIVIDLDSFCHECEQLKRDNLEYLGPGSSQKRNLFDHSYIDSIIHKNNDELEIVLDFMKDNKYKYVLIHRKATDQYSYLHDFEAIRNENITWYTKFEHKPLLEKYGMKRCFILKNNTTYTRVDNDCYYISFDRLYNILVSFPLPDNQNVLKKDKKHEQ</sequence>
<evidence type="ECO:0000313" key="2">
    <source>
        <dbReference type="Proteomes" id="UP000011185"/>
    </source>
</evidence>
<gene>
    <name evidence="1" type="ORF">THOM_0559</name>
</gene>
<dbReference type="AlphaFoldDB" id="L7JYQ4"/>
<proteinExistence type="predicted"/>
<dbReference type="OrthoDB" id="2192084at2759"/>
<name>L7JYQ4_TRAHO</name>
<organism evidence="1 2">
    <name type="scientific">Trachipleistophora hominis</name>
    <name type="common">Microsporidian parasite</name>
    <dbReference type="NCBI Taxonomy" id="72359"/>
    <lineage>
        <taxon>Eukaryota</taxon>
        <taxon>Fungi</taxon>
        <taxon>Fungi incertae sedis</taxon>
        <taxon>Microsporidia</taxon>
        <taxon>Pleistophoridae</taxon>
        <taxon>Trachipleistophora</taxon>
    </lineage>
</organism>
<keyword evidence="2" id="KW-1185">Reference proteome</keyword>
<dbReference type="OMA" id="CFMIFEL"/>
<dbReference type="HOGENOM" id="CLU_767681_0_0_1"/>
<dbReference type="InParanoid" id="L7JYQ4"/>
<dbReference type="EMBL" id="JH993846">
    <property type="protein sequence ID" value="ELQ76450.1"/>
    <property type="molecule type" value="Genomic_DNA"/>
</dbReference>